<comment type="subcellular location">
    <subcellularLocation>
        <location evidence="1 11">Nucleus</location>
        <location evidence="1 11">Nucleolus</location>
    </subcellularLocation>
</comment>
<feature type="compositionally biased region" description="Basic residues" evidence="12">
    <location>
        <begin position="1025"/>
        <end position="1036"/>
    </location>
</feature>
<dbReference type="GO" id="GO:0005730">
    <property type="term" value="C:nucleolus"/>
    <property type="evidence" value="ECO:0007669"/>
    <property type="project" value="UniProtKB-SubCell"/>
</dbReference>
<keyword evidence="15" id="KW-1185">Reference proteome</keyword>
<dbReference type="PANTHER" id="PTHR10925">
    <property type="entry name" value="N-ACETYLTRANSFERASE 10"/>
    <property type="match status" value="1"/>
</dbReference>
<dbReference type="GO" id="GO:0051392">
    <property type="term" value="F:tRNA cytidine N4-acetyltransferase activity"/>
    <property type="evidence" value="ECO:0007669"/>
    <property type="project" value="RHEA"/>
</dbReference>
<dbReference type="InterPro" id="IPR027992">
    <property type="entry name" value="tRNA_bind_dom"/>
</dbReference>
<keyword evidence="7 11" id="KW-0539">Nucleus</keyword>
<feature type="binding site" evidence="11">
    <location>
        <begin position="287"/>
        <end position="296"/>
    </location>
    <ligand>
        <name>ATP</name>
        <dbReference type="ChEBI" id="CHEBI:30616"/>
    </ligand>
</feature>
<name>A0A553PCG6_TIGCA</name>
<evidence type="ECO:0000256" key="10">
    <source>
        <dbReference type="ARBA" id="ARBA00068357"/>
    </source>
</evidence>
<dbReference type="GO" id="GO:0000049">
    <property type="term" value="F:tRNA binding"/>
    <property type="evidence" value="ECO:0007669"/>
    <property type="project" value="TreeGrafter"/>
</dbReference>
<dbReference type="Gene3D" id="3.40.630.30">
    <property type="match status" value="1"/>
</dbReference>
<reference evidence="14 15" key="1">
    <citation type="journal article" date="2018" name="Nat. Ecol. Evol.">
        <title>Genomic signatures of mitonuclear coevolution across populations of Tigriopus californicus.</title>
        <authorList>
            <person name="Barreto F.S."/>
            <person name="Watson E.T."/>
            <person name="Lima T.G."/>
            <person name="Willett C.S."/>
            <person name="Edmands S."/>
            <person name="Li W."/>
            <person name="Burton R.S."/>
        </authorList>
    </citation>
    <scope>NUCLEOTIDE SEQUENCE [LARGE SCALE GENOMIC DNA]</scope>
    <source>
        <strain evidence="14 15">San Diego</strain>
    </source>
</reference>
<evidence type="ECO:0000256" key="8">
    <source>
        <dbReference type="ARBA" id="ARBA00023315"/>
    </source>
</evidence>
<organism evidence="14 15">
    <name type="scientific">Tigriopus californicus</name>
    <name type="common">Marine copepod</name>
    <dbReference type="NCBI Taxonomy" id="6832"/>
    <lineage>
        <taxon>Eukaryota</taxon>
        <taxon>Metazoa</taxon>
        <taxon>Ecdysozoa</taxon>
        <taxon>Arthropoda</taxon>
        <taxon>Crustacea</taxon>
        <taxon>Multicrustacea</taxon>
        <taxon>Hexanauplia</taxon>
        <taxon>Copepoda</taxon>
        <taxon>Harpacticoida</taxon>
        <taxon>Harpacticidae</taxon>
        <taxon>Tigriopus</taxon>
    </lineage>
</organism>
<dbReference type="Pfam" id="PF13725">
    <property type="entry name" value="tRNA_bind_2"/>
    <property type="match status" value="1"/>
</dbReference>
<dbReference type="Proteomes" id="UP000318571">
    <property type="component" value="Chromosome 2"/>
</dbReference>
<keyword evidence="6 11" id="KW-0067">ATP-binding</keyword>
<evidence type="ECO:0000259" key="13">
    <source>
        <dbReference type="PROSITE" id="PS51186"/>
    </source>
</evidence>
<dbReference type="InterPro" id="IPR013562">
    <property type="entry name" value="TmcA/NAT10_N"/>
</dbReference>
<dbReference type="Gene3D" id="3.40.50.11040">
    <property type="match status" value="1"/>
</dbReference>
<feature type="domain" description="N-acetyltransferase" evidence="13">
    <location>
        <begin position="555"/>
        <end position="752"/>
    </location>
</feature>
<dbReference type="FunFam" id="3.40.50.11040:FF:000002">
    <property type="entry name" value="RNA cytidine acetyltransferase"/>
    <property type="match status" value="1"/>
</dbReference>
<feature type="region of interest" description="Disordered" evidence="12">
    <location>
        <begin position="997"/>
        <end position="1036"/>
    </location>
</feature>
<evidence type="ECO:0000256" key="2">
    <source>
        <dbReference type="ARBA" id="ARBA00022552"/>
    </source>
</evidence>
<gene>
    <name evidence="14" type="ORF">TCAL_06345</name>
</gene>
<dbReference type="HAMAP" id="MF_03211">
    <property type="entry name" value="RNA_acetyltr_Nat10"/>
    <property type="match status" value="1"/>
</dbReference>
<dbReference type="Pfam" id="PF05127">
    <property type="entry name" value="NAT10_TcmA_helicase"/>
    <property type="match status" value="1"/>
</dbReference>
<evidence type="ECO:0000313" key="15">
    <source>
        <dbReference type="Proteomes" id="UP000318571"/>
    </source>
</evidence>
<dbReference type="OrthoDB" id="10067491at2759"/>
<dbReference type="OMA" id="HLHYIMS"/>
<feature type="binding site" evidence="11">
    <location>
        <position position="466"/>
    </location>
    <ligand>
        <name>ATP</name>
        <dbReference type="ChEBI" id="CHEBI:30616"/>
    </ligand>
</feature>
<evidence type="ECO:0000313" key="14">
    <source>
        <dbReference type="EMBL" id="TRY75386.1"/>
    </source>
</evidence>
<dbReference type="GO" id="GO:0051391">
    <property type="term" value="P:tRNA acetylation"/>
    <property type="evidence" value="ECO:0007669"/>
    <property type="project" value="UniProtKB-UniRule"/>
</dbReference>
<dbReference type="InterPro" id="IPR007807">
    <property type="entry name" value="TcmA/NAT10_helicase"/>
</dbReference>
<dbReference type="EC" id="2.3.1.-" evidence="11"/>
<evidence type="ECO:0000256" key="6">
    <source>
        <dbReference type="ARBA" id="ARBA00022840"/>
    </source>
</evidence>
<keyword evidence="2 11" id="KW-0698">rRNA processing</keyword>
<comment type="catalytic activity">
    <reaction evidence="11">
        <text>a cytidine in tRNA + acetyl-CoA + ATP + H2O = an N(4)-acetylcytidine in tRNA + ADP + phosphate + CoA + H(+)</text>
        <dbReference type="Rhea" id="RHEA:53876"/>
        <dbReference type="Rhea" id="RHEA-COMP:13670"/>
        <dbReference type="Rhea" id="RHEA-COMP:13671"/>
        <dbReference type="ChEBI" id="CHEBI:15377"/>
        <dbReference type="ChEBI" id="CHEBI:15378"/>
        <dbReference type="ChEBI" id="CHEBI:30616"/>
        <dbReference type="ChEBI" id="CHEBI:43474"/>
        <dbReference type="ChEBI" id="CHEBI:57287"/>
        <dbReference type="ChEBI" id="CHEBI:57288"/>
        <dbReference type="ChEBI" id="CHEBI:74900"/>
        <dbReference type="ChEBI" id="CHEBI:82748"/>
        <dbReference type="ChEBI" id="CHEBI:456216"/>
    </reaction>
</comment>
<dbReference type="Pfam" id="PF08351">
    <property type="entry name" value="TmcA_N"/>
    <property type="match status" value="1"/>
</dbReference>
<dbReference type="SUPFAM" id="SSF55729">
    <property type="entry name" value="Acyl-CoA N-acyltransferases (Nat)"/>
    <property type="match status" value="1"/>
</dbReference>
<dbReference type="Gene3D" id="3.40.50.300">
    <property type="entry name" value="P-loop containing nucleotide triphosphate hydrolases"/>
    <property type="match status" value="1"/>
</dbReference>
<dbReference type="GO" id="GO:1904812">
    <property type="term" value="P:rRNA acetylation involved in maturation of SSU-rRNA"/>
    <property type="evidence" value="ECO:0007669"/>
    <property type="project" value="InterPro"/>
</dbReference>
<evidence type="ECO:0000256" key="4">
    <source>
        <dbReference type="ARBA" id="ARBA00022694"/>
    </source>
</evidence>
<dbReference type="InterPro" id="IPR000182">
    <property type="entry name" value="GNAT_dom"/>
</dbReference>
<keyword evidence="8 11" id="KW-0012">Acyltransferase</keyword>
<dbReference type="FunFam" id="3.40.50.300:FF:002218">
    <property type="entry name" value="tRNA(Met) cytidine acetyltransferase TmcA"/>
    <property type="match status" value="1"/>
</dbReference>
<dbReference type="PANTHER" id="PTHR10925:SF5">
    <property type="entry name" value="RNA CYTIDINE ACETYLTRANSFERASE"/>
    <property type="match status" value="1"/>
</dbReference>
<dbReference type="AlphaFoldDB" id="A0A553PCG6"/>
<dbReference type="PROSITE" id="PS51186">
    <property type="entry name" value="GNAT"/>
    <property type="match status" value="1"/>
</dbReference>
<evidence type="ECO:0000256" key="7">
    <source>
        <dbReference type="ARBA" id="ARBA00023242"/>
    </source>
</evidence>
<evidence type="ECO:0000256" key="11">
    <source>
        <dbReference type="HAMAP-Rule" id="MF_03211"/>
    </source>
</evidence>
<dbReference type="CDD" id="cd04301">
    <property type="entry name" value="NAT_SF"/>
    <property type="match status" value="1"/>
</dbReference>
<dbReference type="GO" id="GO:1990883">
    <property type="term" value="F:18S rRNA cytidine N-acetyltransferase activity"/>
    <property type="evidence" value="ECO:0007669"/>
    <property type="project" value="TreeGrafter"/>
</dbReference>
<evidence type="ECO:0000256" key="3">
    <source>
        <dbReference type="ARBA" id="ARBA00022679"/>
    </source>
</evidence>
<keyword evidence="3 11" id="KW-0808">Transferase</keyword>
<comment type="similarity">
    <text evidence="11">Belongs to the RNA cytidine acetyltransferase family. NAT10 subfamily.</text>
</comment>
<feature type="binding site" evidence="11">
    <location>
        <begin position="629"/>
        <end position="631"/>
    </location>
    <ligand>
        <name>acetyl-CoA</name>
        <dbReference type="ChEBI" id="CHEBI:57288"/>
    </ligand>
</feature>
<keyword evidence="4 11" id="KW-0819">tRNA processing</keyword>
<dbReference type="STRING" id="6832.A0A553PCG6"/>
<comment type="caution">
    <text evidence="14">The sequence shown here is derived from an EMBL/GenBank/DDBJ whole genome shotgun (WGS) entry which is preliminary data.</text>
</comment>
<dbReference type="InterPro" id="IPR027417">
    <property type="entry name" value="P-loop_NTPase"/>
</dbReference>
<dbReference type="InterPro" id="IPR033688">
    <property type="entry name" value="NAT10"/>
</dbReference>
<dbReference type="Pfam" id="PF13718">
    <property type="entry name" value="GNAT_acetyltr_2"/>
    <property type="match status" value="1"/>
</dbReference>
<dbReference type="InterPro" id="IPR032672">
    <property type="entry name" value="TmcA/NAT10/Kre33"/>
</dbReference>
<keyword evidence="5 11" id="KW-0547">Nucleotide-binding</keyword>
<evidence type="ECO:0000256" key="12">
    <source>
        <dbReference type="SAM" id="MobiDB-lite"/>
    </source>
</evidence>
<proteinExistence type="inferred from homology"/>
<dbReference type="InterPro" id="IPR016181">
    <property type="entry name" value="Acyl_CoA_acyltransferase"/>
</dbReference>
<comment type="catalytic activity">
    <reaction evidence="9 11">
        <text>a cytidine in 18S rRNA + acetyl-CoA + ATP + H2O = an N(4)-acetylcytidine in 18S rRNA + ADP + phosphate + CoA + H(+)</text>
        <dbReference type="Rhea" id="RHEA:51424"/>
        <dbReference type="Rhea" id="RHEA-COMP:13575"/>
        <dbReference type="Rhea" id="RHEA-COMP:13576"/>
        <dbReference type="ChEBI" id="CHEBI:15377"/>
        <dbReference type="ChEBI" id="CHEBI:15378"/>
        <dbReference type="ChEBI" id="CHEBI:30616"/>
        <dbReference type="ChEBI" id="CHEBI:43474"/>
        <dbReference type="ChEBI" id="CHEBI:57287"/>
        <dbReference type="ChEBI" id="CHEBI:57288"/>
        <dbReference type="ChEBI" id="CHEBI:74900"/>
        <dbReference type="ChEBI" id="CHEBI:82748"/>
        <dbReference type="ChEBI" id="CHEBI:456216"/>
    </reaction>
</comment>
<dbReference type="EMBL" id="VCGU01000005">
    <property type="protein sequence ID" value="TRY75386.1"/>
    <property type="molecule type" value="Genomic_DNA"/>
</dbReference>
<evidence type="ECO:0000256" key="9">
    <source>
        <dbReference type="ARBA" id="ARBA00052133"/>
    </source>
</evidence>
<protein>
    <recommendedName>
        <fullName evidence="10 11">RNA cytidine acetyltransferase</fullName>
        <ecNumber evidence="11">2.3.1.-</ecNumber>
    </recommendedName>
    <alternativeName>
        <fullName evidence="11">18S rRNA cytosine acetyltransferase</fullName>
    </alternativeName>
</protein>
<accession>A0A553PCG6</accession>
<evidence type="ECO:0000256" key="1">
    <source>
        <dbReference type="ARBA" id="ARBA00004604"/>
    </source>
</evidence>
<sequence length="1036" mass="116387">MVRKKIDNRLRILIDNGVQSGHRSIFVVVGDKGRDQVPILHHMLAKTAVKARPNVLWCFKKELGFSSHRQKKMKQLQKKIKHGKFDVKEDDPFELFIAATNIRYCYYKDTHKILGNTYGMCILQDFEALTPNLLARTIETVEGGGLVVLLLKSVSSLRQLFTLSMDVHLRYRTEAHQDVVARFNERFILSLATNKNCLVIDDQLDILPISSHIKNITALPPKDSLTAKSPLEMELQAVQEKFQDSQPTGVLLNQCKTLDQAQALLEFIDAITDKKLDRTISLTAARGRGKSAALGLAIAAAVGFGYSNIFVTSPSPENLHTLFDFVFKGFDAMEYEEHTDYDLVQSTNPDFQNAVVRVNVHEKNNHRQTIQYLHPTDAHKLGQAELVVIDEAAAIPLPLVKEILGPYLVFMSSTINGYEGTGRSLSLKLLDQLRQQSNPLAIKAQNSSSVVNYRSLREVALNESIRYKPGDPVEEWLNRLLCLDSNNVQPLTSGCPLPQDCDLYYINRDTLFSFHKASEAFLQRIMSLFVASHYKNSPNDLQMMSDAPAHHLFCLLGPTENKSSLPEVLCVIQVCLEGEISKESIQAGLSRGKRAAGDLIPWTMEQQYRDGDSSSNSFGSLSGARIVRIATHPDYQKMGYGSRAMEMLQKYYKLKIMSLEENELVSEKIKTVEPEDVSLLNEAVGPRDDLPPLLLRLNERKPEPLDYIGVSFGLTQNLLRFWKRCGFTPTYLRQTANDLTGEHSMIMLKSLNTDQKQLSPWLPAFWTDFRKRIVNLLGFDFRKFSPALALSILSNKNQTNVNEPLEASAISHIISPYDMKRLELYNNNMADYHLITDLMPGIARLYFLNQLGESRVSAMQEAILVGIGLQCKIVDQLAKELDLPASQLLGLFNRMIRKLFAALKVIQETDIAQTMGMGRLKEVADKNGDLQPLEETMDEELTAAAKDLKHKQKETLDTLKDQNLAQFQIKGNSVEWNKALGSAKKGSKLGLLSVKSGEKRLADDDGETTVTNGKKAKKGGESGKNKKMKKNKRSKV</sequence>
<feature type="binding site" evidence="11">
    <location>
        <position position="724"/>
    </location>
    <ligand>
        <name>acetyl-CoA</name>
        <dbReference type="ChEBI" id="CHEBI:57288"/>
    </ligand>
</feature>
<evidence type="ECO:0000256" key="5">
    <source>
        <dbReference type="ARBA" id="ARBA00022741"/>
    </source>
</evidence>
<comment type="function">
    <text evidence="11">RNA cytidine acetyltransferase with specificity toward both 18S rRNA and tRNAs. Catalyzes the formation of N(4)-acetylcytidine (ac4C) in 18S rRNA. Required for early nucleolar cleavages of precursor rRNA at sites A0, A1 and A2 during 18S rRNA synthesis. Catalyzes the formation of ac4C in serine and leucine tRNAs. Requires a tRNA-binding adapter protein for full tRNA acetyltransferase activity but not for 18S rRNA acetylation.</text>
</comment>
<dbReference type="GO" id="GO:0030686">
    <property type="term" value="C:90S preribosome"/>
    <property type="evidence" value="ECO:0007669"/>
    <property type="project" value="TreeGrafter"/>
</dbReference>
<dbReference type="GO" id="GO:0005524">
    <property type="term" value="F:ATP binding"/>
    <property type="evidence" value="ECO:0007669"/>
    <property type="project" value="UniProtKB-UniRule"/>
</dbReference>
<feature type="binding site" evidence="11">
    <location>
        <begin position="636"/>
        <end position="642"/>
    </location>
    <ligand>
        <name>acetyl-CoA</name>
        <dbReference type="ChEBI" id="CHEBI:57288"/>
    </ligand>
</feature>